<gene>
    <name evidence="1" type="ORF">Thi970DRAFT_03482</name>
</gene>
<proteinExistence type="predicted"/>
<dbReference type="Proteomes" id="UP000002964">
    <property type="component" value="Unassembled WGS sequence"/>
</dbReference>
<organism evidence="1 2">
    <name type="scientific">Thiorhodovibrio frisius</name>
    <dbReference type="NCBI Taxonomy" id="631362"/>
    <lineage>
        <taxon>Bacteria</taxon>
        <taxon>Pseudomonadati</taxon>
        <taxon>Pseudomonadota</taxon>
        <taxon>Gammaproteobacteria</taxon>
        <taxon>Chromatiales</taxon>
        <taxon>Chromatiaceae</taxon>
        <taxon>Thiorhodovibrio</taxon>
    </lineage>
</organism>
<dbReference type="EMBL" id="JH603170">
    <property type="protein sequence ID" value="EIC19876.1"/>
    <property type="molecule type" value="Genomic_DNA"/>
</dbReference>
<evidence type="ECO:0008006" key="3">
    <source>
        <dbReference type="Google" id="ProtNLM"/>
    </source>
</evidence>
<reference evidence="1 2" key="2">
    <citation type="submission" date="2011-11" db="EMBL/GenBank/DDBJ databases">
        <authorList>
            <consortium name="US DOE Joint Genome Institute"/>
            <person name="Lucas S."/>
            <person name="Han J."/>
            <person name="Lapidus A."/>
            <person name="Cheng J.-F."/>
            <person name="Goodwin L."/>
            <person name="Pitluck S."/>
            <person name="Peters L."/>
            <person name="Ovchinnikova G."/>
            <person name="Zhang X."/>
            <person name="Detter J.C."/>
            <person name="Han C."/>
            <person name="Tapia R."/>
            <person name="Land M."/>
            <person name="Hauser L."/>
            <person name="Kyrpides N."/>
            <person name="Ivanova N."/>
            <person name="Pagani I."/>
            <person name="Vogl K."/>
            <person name="Liu Z."/>
            <person name="Overmann J."/>
            <person name="Frigaard N.-U."/>
            <person name="Bryant D."/>
            <person name="Woyke T."/>
        </authorList>
    </citation>
    <scope>NUCLEOTIDE SEQUENCE [LARGE SCALE GENOMIC DNA]</scope>
    <source>
        <strain evidence="1 2">970</strain>
    </source>
</reference>
<evidence type="ECO:0000313" key="2">
    <source>
        <dbReference type="Proteomes" id="UP000002964"/>
    </source>
</evidence>
<accession>H8Z7M3</accession>
<dbReference type="HOGENOM" id="CLU_140397_0_0_6"/>
<keyword evidence="2" id="KW-1185">Reference proteome</keyword>
<dbReference type="STRING" id="631362.Thi970DRAFT_03482"/>
<sequence length="125" mass="14068">MLVVWTLLHLGAMAVIAALPLLWTFRVGLALLLGAHGYWSFATHFWRCLPWSIMQANRTCDAWELVLNTGEPVRARLLGSSFIGQRLMVLNFAVGGWRRLSLPLAGDSLDGELLRRLRVELREGL</sequence>
<dbReference type="AlphaFoldDB" id="H8Z7M3"/>
<name>H8Z7M3_9GAMM</name>
<evidence type="ECO:0000313" key="1">
    <source>
        <dbReference type="EMBL" id="EIC19876.1"/>
    </source>
</evidence>
<dbReference type="eggNOG" id="COG0694">
    <property type="taxonomic scope" value="Bacteria"/>
</dbReference>
<protein>
    <recommendedName>
        <fullName evidence="3">Toxin CptA</fullName>
    </recommendedName>
</protein>
<reference evidence="2" key="1">
    <citation type="submission" date="2011-06" db="EMBL/GenBank/DDBJ databases">
        <authorList>
            <consortium name="US DOE Joint Genome Institute (JGI-PGF)"/>
            <person name="Lucas S."/>
            <person name="Han J."/>
            <person name="Lapidus A."/>
            <person name="Cheng J.-F."/>
            <person name="Goodwin L."/>
            <person name="Pitluck S."/>
            <person name="Peters L."/>
            <person name="Land M.L."/>
            <person name="Hauser L."/>
            <person name="Vogl K."/>
            <person name="Liu Z."/>
            <person name="Overmann J."/>
            <person name="Frigaard N.-U."/>
            <person name="Bryant D.A."/>
            <person name="Woyke T.J."/>
        </authorList>
    </citation>
    <scope>NUCLEOTIDE SEQUENCE [LARGE SCALE GENOMIC DNA]</scope>
    <source>
        <strain evidence="2">970</strain>
    </source>
</reference>